<keyword evidence="5 8" id="KW-1133">Transmembrane helix</keyword>
<dbReference type="InterPro" id="IPR019734">
    <property type="entry name" value="TPR_rpt"/>
</dbReference>
<comment type="caution">
    <text evidence="9">The sequence shown here is derived from an EMBL/GenBank/DDBJ whole genome shotgun (WGS) entry which is preliminary data.</text>
</comment>
<keyword evidence="4" id="KW-0802">TPR repeat</keyword>
<dbReference type="SUPFAM" id="SSF48452">
    <property type="entry name" value="TPR-like"/>
    <property type="match status" value="1"/>
</dbReference>
<dbReference type="Pfam" id="PF13432">
    <property type="entry name" value="TPR_16"/>
    <property type="match status" value="1"/>
</dbReference>
<dbReference type="Pfam" id="PF14559">
    <property type="entry name" value="TPR_19"/>
    <property type="match status" value="1"/>
</dbReference>
<accession>A0A3A9XKM5</accession>
<dbReference type="EMBL" id="RAZT01000023">
    <property type="protein sequence ID" value="RKN25661.1"/>
    <property type="molecule type" value="Genomic_DNA"/>
</dbReference>
<dbReference type="AlphaFoldDB" id="A0A3A9XKM5"/>
<reference evidence="9 10" key="1">
    <citation type="submission" date="2018-09" db="EMBL/GenBank/DDBJ databases">
        <title>Micromonospora sp. nov. MS1-9, isolated from a root of Musa sp.</title>
        <authorList>
            <person name="Kuncharoen N."/>
            <person name="Kudo T."/>
            <person name="Ohkuma M."/>
            <person name="Yuki M."/>
            <person name="Tanasupawat S."/>
        </authorList>
    </citation>
    <scope>NUCLEOTIDE SEQUENCE [LARGE SCALE GENOMIC DNA]</scope>
    <source>
        <strain evidence="9 10">MS1-9</strain>
    </source>
</reference>
<feature type="transmembrane region" description="Helical" evidence="8">
    <location>
        <begin position="235"/>
        <end position="257"/>
    </location>
</feature>
<evidence type="ECO:0000256" key="7">
    <source>
        <dbReference type="ARBA" id="ARBA00038030"/>
    </source>
</evidence>
<evidence type="ECO:0000313" key="9">
    <source>
        <dbReference type="EMBL" id="RKN25661.1"/>
    </source>
</evidence>
<keyword evidence="2 8" id="KW-0812">Transmembrane</keyword>
<comment type="similarity">
    <text evidence="7">Belongs to the Tom70 family.</text>
</comment>
<comment type="subcellular location">
    <subcellularLocation>
        <location evidence="1">Membrane</location>
        <topology evidence="1">Single-pass membrane protein</topology>
    </subcellularLocation>
</comment>
<dbReference type="Gene3D" id="1.25.40.10">
    <property type="entry name" value="Tetratricopeptide repeat domain"/>
    <property type="match status" value="2"/>
</dbReference>
<evidence type="ECO:0000256" key="3">
    <source>
        <dbReference type="ARBA" id="ARBA00022737"/>
    </source>
</evidence>
<keyword evidence="3" id="KW-0677">Repeat</keyword>
<proteinExistence type="inferred from homology"/>
<evidence type="ECO:0000313" key="10">
    <source>
        <dbReference type="Proteomes" id="UP000275865"/>
    </source>
</evidence>
<sequence length="387" mass="40984">MVSPRSRGGDVTDVGFAAQQRAGALMDLGRHDEAVTVLRGVLAGQPQHAGVLFMLARCHRVLGRYAEAMRLIDQALGFSVTQEHLLVEKARILLAADQPAYAASAAHAALERSPGSWEAHALLAEALLALGNPTRVVVARRHADTALELAPQVPTAHLLDALLHIRMGRLRAARAACGRALALDPSFEPALHQLALLDAGQDRTGRAARGFTATLAADPQDGPAAVRHAVTAAALWWRLFDAVTLAAVAHWALFALLTDVGRPVRLGTALLVLPVLAAAALLNRRRQPAALRWQLRRQLGCRTVVVCLALTVLAAAGLLVNGLATATESPAGAVAGLLLGPAGLVLVVRLVRQLGRRAGPALRWLGYQVWTRLAARTTLTVAADPRR</sequence>
<evidence type="ECO:0000256" key="4">
    <source>
        <dbReference type="ARBA" id="ARBA00022803"/>
    </source>
</evidence>
<feature type="transmembrane region" description="Helical" evidence="8">
    <location>
        <begin position="330"/>
        <end position="351"/>
    </location>
</feature>
<organism evidence="9 10">
    <name type="scientific">Micromonospora musae</name>
    <dbReference type="NCBI Taxonomy" id="1894970"/>
    <lineage>
        <taxon>Bacteria</taxon>
        <taxon>Bacillati</taxon>
        <taxon>Actinomycetota</taxon>
        <taxon>Actinomycetes</taxon>
        <taxon>Micromonosporales</taxon>
        <taxon>Micromonosporaceae</taxon>
        <taxon>Micromonospora</taxon>
    </lineage>
</organism>
<evidence type="ECO:0000256" key="1">
    <source>
        <dbReference type="ARBA" id="ARBA00004167"/>
    </source>
</evidence>
<dbReference type="SMART" id="SM00028">
    <property type="entry name" value="TPR"/>
    <property type="match status" value="4"/>
</dbReference>
<dbReference type="GO" id="GO:0030150">
    <property type="term" value="P:protein import into mitochondrial matrix"/>
    <property type="evidence" value="ECO:0007669"/>
    <property type="project" value="TreeGrafter"/>
</dbReference>
<evidence type="ECO:0000256" key="6">
    <source>
        <dbReference type="ARBA" id="ARBA00023136"/>
    </source>
</evidence>
<evidence type="ECO:0000256" key="2">
    <source>
        <dbReference type="ARBA" id="ARBA00022692"/>
    </source>
</evidence>
<dbReference type="GO" id="GO:0016020">
    <property type="term" value="C:membrane"/>
    <property type="evidence" value="ECO:0007669"/>
    <property type="project" value="UniProtKB-SubCell"/>
</dbReference>
<keyword evidence="6 8" id="KW-0472">Membrane</keyword>
<protein>
    <submittedName>
        <fullName evidence="9">Tetratricopeptide repeat protein</fullName>
    </submittedName>
</protein>
<dbReference type="GO" id="GO:0008320">
    <property type="term" value="F:protein transmembrane transporter activity"/>
    <property type="evidence" value="ECO:0007669"/>
    <property type="project" value="TreeGrafter"/>
</dbReference>
<dbReference type="PANTHER" id="PTHR46208:SF1">
    <property type="entry name" value="MITOCHONDRIAL IMPORT RECEPTOR SUBUNIT TOM70"/>
    <property type="match status" value="1"/>
</dbReference>
<feature type="transmembrane region" description="Helical" evidence="8">
    <location>
        <begin position="263"/>
        <end position="282"/>
    </location>
</feature>
<dbReference type="Proteomes" id="UP000275865">
    <property type="component" value="Unassembled WGS sequence"/>
</dbReference>
<dbReference type="GO" id="GO:0030943">
    <property type="term" value="F:mitochondrion targeting sequence binding"/>
    <property type="evidence" value="ECO:0007669"/>
    <property type="project" value="TreeGrafter"/>
</dbReference>
<gene>
    <name evidence="9" type="ORF">D7044_30760</name>
</gene>
<evidence type="ECO:0000256" key="5">
    <source>
        <dbReference type="ARBA" id="ARBA00022989"/>
    </source>
</evidence>
<name>A0A3A9XKM5_9ACTN</name>
<feature type="transmembrane region" description="Helical" evidence="8">
    <location>
        <begin position="303"/>
        <end position="324"/>
    </location>
</feature>
<dbReference type="PANTHER" id="PTHR46208">
    <property type="entry name" value="MITOCHONDRIAL IMPORT RECEPTOR SUBUNIT TOM70"/>
    <property type="match status" value="1"/>
</dbReference>
<dbReference type="InterPro" id="IPR011990">
    <property type="entry name" value="TPR-like_helical_dom_sf"/>
</dbReference>
<evidence type="ECO:0000256" key="8">
    <source>
        <dbReference type="SAM" id="Phobius"/>
    </source>
</evidence>